<sequence>MNILVNPIVQIILLPIRQWLESIKVNNYKKAHTLCQLIPASCPFERNITLFKRTIFHIPPLCKLNPFYEQLVELRFKALTYLAESGEDVTIYC</sequence>
<dbReference type="OrthoDB" id="513678at2"/>
<dbReference type="RefSeq" id="WP_127082934.1">
    <property type="nucleotide sequence ID" value="NZ_RSCL01000011.1"/>
</dbReference>
<reference evidence="2" key="2">
    <citation type="journal article" date="2019" name="Genome Biol. Evol.">
        <title>Day and night: Metabolic profiles and evolutionary relationships of six axenic non-marine cyanobacteria.</title>
        <authorList>
            <person name="Will S.E."/>
            <person name="Henke P."/>
            <person name="Boedeker C."/>
            <person name="Huang S."/>
            <person name="Brinkmann H."/>
            <person name="Rohde M."/>
            <person name="Jarek M."/>
            <person name="Friedl T."/>
            <person name="Seufert S."/>
            <person name="Schumacher M."/>
            <person name="Overmann J."/>
            <person name="Neumann-Schaal M."/>
            <person name="Petersen J."/>
        </authorList>
    </citation>
    <scope>NUCLEOTIDE SEQUENCE [LARGE SCALE GENOMIC DNA]</scope>
    <source>
        <strain evidence="2">PCC 7102</strain>
    </source>
</reference>
<evidence type="ECO:0000313" key="3">
    <source>
        <dbReference type="Proteomes" id="UP000271624"/>
    </source>
</evidence>
<evidence type="ECO:0000313" key="2">
    <source>
        <dbReference type="EMBL" id="RUT04317.1"/>
    </source>
</evidence>
<dbReference type="EMBL" id="RSCL01000011">
    <property type="protein sequence ID" value="RUT04317.1"/>
    <property type="molecule type" value="Genomic_DNA"/>
</dbReference>
<protein>
    <recommendedName>
        <fullName evidence="1">Mo-dependent nitrogenase C-terminal domain-containing protein</fullName>
    </recommendedName>
</protein>
<comment type="caution">
    <text evidence="2">The sequence shown here is derived from an EMBL/GenBank/DDBJ whole genome shotgun (WGS) entry which is preliminary data.</text>
</comment>
<dbReference type="Proteomes" id="UP000271624">
    <property type="component" value="Unassembled WGS sequence"/>
</dbReference>
<dbReference type="Pfam" id="PF06967">
    <property type="entry name" value="Mo-nitro_C"/>
    <property type="match status" value="1"/>
</dbReference>
<keyword evidence="3" id="KW-1185">Reference proteome</keyword>
<organism evidence="2 3">
    <name type="scientific">Dulcicalothrix desertica PCC 7102</name>
    <dbReference type="NCBI Taxonomy" id="232991"/>
    <lineage>
        <taxon>Bacteria</taxon>
        <taxon>Bacillati</taxon>
        <taxon>Cyanobacteriota</taxon>
        <taxon>Cyanophyceae</taxon>
        <taxon>Nostocales</taxon>
        <taxon>Calotrichaceae</taxon>
        <taxon>Dulcicalothrix</taxon>
    </lineage>
</organism>
<evidence type="ECO:0000259" key="1">
    <source>
        <dbReference type="Pfam" id="PF06967"/>
    </source>
</evidence>
<dbReference type="AlphaFoldDB" id="A0A433VE40"/>
<proteinExistence type="predicted"/>
<name>A0A433VE40_9CYAN</name>
<gene>
    <name evidence="2" type="ORF">DSM106972_045450</name>
</gene>
<feature type="domain" description="Mo-dependent nitrogenase C-terminal" evidence="1">
    <location>
        <begin position="13"/>
        <end position="93"/>
    </location>
</feature>
<accession>A0A433VE40</accession>
<dbReference type="InterPro" id="IPR009717">
    <property type="entry name" value="Mo-dep_Nase_C"/>
</dbReference>
<reference evidence="2" key="1">
    <citation type="submission" date="2018-12" db="EMBL/GenBank/DDBJ databases">
        <authorList>
            <person name="Will S."/>
            <person name="Neumann-Schaal M."/>
            <person name="Henke P."/>
        </authorList>
    </citation>
    <scope>NUCLEOTIDE SEQUENCE</scope>
    <source>
        <strain evidence="2">PCC 7102</strain>
    </source>
</reference>